<comment type="similarity">
    <text evidence="8">Belongs to the LapB family.</text>
</comment>
<dbReference type="PANTHER" id="PTHR45586:SF1">
    <property type="entry name" value="LIPOPOLYSACCHARIDE ASSEMBLY PROTEIN B"/>
    <property type="match status" value="1"/>
</dbReference>
<dbReference type="KEGG" id="daer:H9K75_04055"/>
<evidence type="ECO:0000256" key="10">
    <source>
        <dbReference type="SAM" id="SignalP"/>
    </source>
</evidence>
<evidence type="ECO:0000256" key="1">
    <source>
        <dbReference type="ARBA" id="ARBA00022475"/>
    </source>
</evidence>
<keyword evidence="14" id="KW-1185">Reference proteome</keyword>
<evidence type="ECO:0000256" key="8">
    <source>
        <dbReference type="HAMAP-Rule" id="MF_00994"/>
    </source>
</evidence>
<keyword evidence="8" id="KW-0408">Iron</keyword>
<dbReference type="GO" id="GO:0009898">
    <property type="term" value="C:cytoplasmic side of plasma membrane"/>
    <property type="evidence" value="ECO:0007669"/>
    <property type="project" value="UniProtKB-UniRule"/>
</dbReference>
<dbReference type="Proteomes" id="UP000516028">
    <property type="component" value="Chromosome"/>
</dbReference>
<feature type="domain" description="Lipopolysaccharide assembly protein A" evidence="11">
    <location>
        <begin position="22"/>
        <end position="74"/>
    </location>
</feature>
<evidence type="ECO:0000256" key="3">
    <source>
        <dbReference type="ARBA" id="ARBA00022723"/>
    </source>
</evidence>
<keyword evidence="7 8" id="KW-0472">Membrane</keyword>
<keyword evidence="6 8" id="KW-1133">Transmembrane helix</keyword>
<dbReference type="InterPro" id="IPR051012">
    <property type="entry name" value="CellSynth/LPSAsmb/PSIAsmb"/>
</dbReference>
<evidence type="ECO:0000256" key="9">
    <source>
        <dbReference type="SAM" id="Phobius"/>
    </source>
</evidence>
<evidence type="ECO:0000259" key="11">
    <source>
        <dbReference type="Pfam" id="PF06305"/>
    </source>
</evidence>
<feature type="signal peptide" evidence="10">
    <location>
        <begin position="1"/>
        <end position="20"/>
    </location>
</feature>
<feature type="transmembrane region" description="Helical" evidence="9">
    <location>
        <begin position="106"/>
        <end position="125"/>
    </location>
</feature>
<feature type="transmembrane region" description="Helical" evidence="9">
    <location>
        <begin position="39"/>
        <end position="61"/>
    </location>
</feature>
<feature type="binding site" evidence="8">
    <location>
        <position position="473"/>
    </location>
    <ligand>
        <name>Fe cation</name>
        <dbReference type="ChEBI" id="CHEBI:24875"/>
    </ligand>
</feature>
<dbReference type="InterPro" id="IPR010445">
    <property type="entry name" value="LapA_dom"/>
</dbReference>
<dbReference type="InterPro" id="IPR030865">
    <property type="entry name" value="LapB"/>
</dbReference>
<reference evidence="13 14" key="1">
    <citation type="submission" date="2020-08" db="EMBL/GenBank/DDBJ databases">
        <title>Genome sequence of Diaphorobacter aerolatus KACC 16536T.</title>
        <authorList>
            <person name="Hyun D.-W."/>
            <person name="Bae J.-W."/>
        </authorList>
    </citation>
    <scope>NUCLEOTIDE SEQUENCE [LARGE SCALE GENOMIC DNA]</scope>
    <source>
        <strain evidence="13 14">KACC 16536</strain>
    </source>
</reference>
<dbReference type="Pfam" id="PF14559">
    <property type="entry name" value="TPR_19"/>
    <property type="match status" value="1"/>
</dbReference>
<dbReference type="InterPro" id="IPR019734">
    <property type="entry name" value="TPR_rpt"/>
</dbReference>
<gene>
    <name evidence="8 13" type="primary">lapB</name>
    <name evidence="13" type="ORF">H9K75_04055</name>
</gene>
<comment type="subcellular location">
    <subcellularLocation>
        <location evidence="8">Cell inner membrane</location>
        <topology evidence="8">Single-pass membrane protein</topology>
        <orientation evidence="8">Cytoplasmic side</orientation>
    </subcellularLocation>
</comment>
<dbReference type="Gene3D" id="1.25.40.10">
    <property type="entry name" value="Tetratricopeptide repeat domain"/>
    <property type="match status" value="1"/>
</dbReference>
<feature type="binding site" evidence="8">
    <location>
        <position position="459"/>
    </location>
    <ligand>
        <name>Fe cation</name>
        <dbReference type="ChEBI" id="CHEBI:24875"/>
    </ligand>
</feature>
<accession>A0A7H0GLV3</accession>
<keyword evidence="10" id="KW-0732">Signal</keyword>
<feature type="chain" id="PRO_5028940419" description="Lipopolysaccharide assembly protein B" evidence="10">
    <location>
        <begin position="21"/>
        <end position="487"/>
    </location>
</feature>
<feature type="binding site" evidence="8">
    <location>
        <position position="470"/>
    </location>
    <ligand>
        <name>Fe cation</name>
        <dbReference type="ChEBI" id="CHEBI:24875"/>
    </ligand>
</feature>
<dbReference type="Pfam" id="PF18073">
    <property type="entry name" value="Zn_ribbon_LapB"/>
    <property type="match status" value="1"/>
</dbReference>
<dbReference type="AlphaFoldDB" id="A0A7H0GLV3"/>
<evidence type="ECO:0000256" key="6">
    <source>
        <dbReference type="ARBA" id="ARBA00022989"/>
    </source>
</evidence>
<proteinExistence type="inferred from homology"/>
<dbReference type="Pfam" id="PF06305">
    <property type="entry name" value="LapA_dom"/>
    <property type="match status" value="1"/>
</dbReference>
<feature type="topological domain" description="Cytoplasmic" evidence="8">
    <location>
        <begin position="127"/>
        <end position="487"/>
    </location>
</feature>
<keyword evidence="5 8" id="KW-0802">TPR repeat</keyword>
<evidence type="ECO:0000256" key="2">
    <source>
        <dbReference type="ARBA" id="ARBA00022692"/>
    </source>
</evidence>
<dbReference type="NCBIfam" id="NF008755">
    <property type="entry name" value="PRK11788.1-3"/>
    <property type="match status" value="1"/>
</dbReference>
<evidence type="ECO:0000313" key="13">
    <source>
        <dbReference type="EMBL" id="QNP49269.1"/>
    </source>
</evidence>
<dbReference type="PANTHER" id="PTHR45586">
    <property type="entry name" value="TPR REPEAT-CONTAINING PROTEIN PA4667"/>
    <property type="match status" value="1"/>
</dbReference>
<dbReference type="Pfam" id="PF13432">
    <property type="entry name" value="TPR_16"/>
    <property type="match status" value="1"/>
</dbReference>
<comment type="function">
    <text evidence="8">Modulates cellular lipopolysaccharide (LPS) levels by regulating LpxC, which is involved in lipid A biosynthesis. May act by modulating the proteolytic activity of FtsH towards LpxC. May also coordinate assembly of proteins involved in LPS synthesis at the plasma membrane.</text>
</comment>
<sequence length="487" mass="55321">MKYFLWLLKAAIFFTLFAFALNNQQDAIVHFFFGTQWRAPLVLIVLAAFALGVIVGVLGMVPRWWKHRSAAQRATVPETNAATAASPQVPAPSTTRYCRSLRSMEFDLSWILLGLPVAFVLGWLASRFDLRQLRDENRRAPKAYFKGLNFLLNEQQDQAIDAFIEAVQNDPDTTELHFALGNLFRRRGEYNRAVRVHEHLLSRGDLSRVDRDRAQHALALDFLKAGLLDRAEDALRRLEGTPFEAQARVALLAIYERSRDWPQAMTITQKMQEAHQGDFSARQAHFLCEQAQAKSAHGDTEGAEALLQQAVRTAPQTARARIELARLKQRAGQSREALAMLMDLAEVAPVWLPLAVPLMVELSLATGEGARVFDLLRQRYEVMPSLDLLEGIVALDKVLGNAETAREWYVRHLEHEPSLVAAAKWLHDEKLEHEQFHPLVQRSLDQAAKPLTRYRCAACGFEARQHFWQCPGCQTWDSYPARRVEEL</sequence>
<evidence type="ECO:0000256" key="4">
    <source>
        <dbReference type="ARBA" id="ARBA00022737"/>
    </source>
</evidence>
<dbReference type="HAMAP" id="MF_00994">
    <property type="entry name" value="LPS_assembly_LapB"/>
    <property type="match status" value="1"/>
</dbReference>
<dbReference type="EMBL" id="CP060783">
    <property type="protein sequence ID" value="QNP49269.1"/>
    <property type="molecule type" value="Genomic_DNA"/>
</dbReference>
<evidence type="ECO:0000256" key="7">
    <source>
        <dbReference type="ARBA" id="ARBA00023136"/>
    </source>
</evidence>
<dbReference type="GO" id="GO:0046890">
    <property type="term" value="P:regulation of lipid biosynthetic process"/>
    <property type="evidence" value="ECO:0007669"/>
    <property type="project" value="UniProtKB-UniRule"/>
</dbReference>
<dbReference type="InterPro" id="IPR041166">
    <property type="entry name" value="Rubredoxin_2"/>
</dbReference>
<dbReference type="GO" id="GO:0008653">
    <property type="term" value="P:lipopolysaccharide metabolic process"/>
    <property type="evidence" value="ECO:0007669"/>
    <property type="project" value="InterPro"/>
</dbReference>
<keyword evidence="3 8" id="KW-0479">Metal-binding</keyword>
<evidence type="ECO:0000313" key="14">
    <source>
        <dbReference type="Proteomes" id="UP000516028"/>
    </source>
</evidence>
<dbReference type="InterPro" id="IPR011990">
    <property type="entry name" value="TPR-like_helical_dom_sf"/>
</dbReference>
<feature type="domain" description="LapB rubredoxin metal binding" evidence="12">
    <location>
        <begin position="454"/>
        <end position="478"/>
    </location>
</feature>
<evidence type="ECO:0000256" key="5">
    <source>
        <dbReference type="ARBA" id="ARBA00022803"/>
    </source>
</evidence>
<keyword evidence="8" id="KW-0997">Cell inner membrane</keyword>
<feature type="binding site" evidence="8">
    <location>
        <position position="456"/>
    </location>
    <ligand>
        <name>Fe cation</name>
        <dbReference type="ChEBI" id="CHEBI:24875"/>
    </ligand>
</feature>
<dbReference type="SUPFAM" id="SSF48452">
    <property type="entry name" value="TPR-like"/>
    <property type="match status" value="2"/>
</dbReference>
<keyword evidence="2 8" id="KW-0812">Transmembrane</keyword>
<dbReference type="SMART" id="SM00028">
    <property type="entry name" value="TPR"/>
    <property type="match status" value="4"/>
</dbReference>
<protein>
    <recommendedName>
        <fullName evidence="8">Lipopolysaccharide assembly protein B</fullName>
    </recommendedName>
</protein>
<organism evidence="13 14">
    <name type="scientific">Diaphorobacter aerolatus</name>
    <dbReference type="NCBI Taxonomy" id="1288495"/>
    <lineage>
        <taxon>Bacteria</taxon>
        <taxon>Pseudomonadati</taxon>
        <taxon>Pseudomonadota</taxon>
        <taxon>Betaproteobacteria</taxon>
        <taxon>Burkholderiales</taxon>
        <taxon>Comamonadaceae</taxon>
        <taxon>Diaphorobacter</taxon>
    </lineage>
</organism>
<name>A0A7H0GLV3_9BURK</name>
<evidence type="ECO:0000259" key="12">
    <source>
        <dbReference type="Pfam" id="PF18073"/>
    </source>
</evidence>
<keyword evidence="1 8" id="KW-1003">Cell membrane</keyword>
<dbReference type="GO" id="GO:0005506">
    <property type="term" value="F:iron ion binding"/>
    <property type="evidence" value="ECO:0007669"/>
    <property type="project" value="UniProtKB-UniRule"/>
</dbReference>
<keyword evidence="4 8" id="KW-0677">Repeat</keyword>